<dbReference type="InterPro" id="IPR013103">
    <property type="entry name" value="RVT_2"/>
</dbReference>
<dbReference type="SUPFAM" id="SSF56672">
    <property type="entry name" value="DNA/RNA polymerases"/>
    <property type="match status" value="1"/>
</dbReference>
<keyword evidence="1" id="KW-0472">Membrane</keyword>
<reference evidence="3" key="2">
    <citation type="journal article" date="2024" name="Plant">
        <title>Genomic evolution and insights into agronomic trait innovations of Sesamum species.</title>
        <authorList>
            <person name="Miao H."/>
            <person name="Wang L."/>
            <person name="Qu L."/>
            <person name="Liu H."/>
            <person name="Sun Y."/>
            <person name="Le M."/>
            <person name="Wang Q."/>
            <person name="Wei S."/>
            <person name="Zheng Y."/>
            <person name="Lin W."/>
            <person name="Duan Y."/>
            <person name="Cao H."/>
            <person name="Xiong S."/>
            <person name="Wang X."/>
            <person name="Wei L."/>
            <person name="Li C."/>
            <person name="Ma Q."/>
            <person name="Ju M."/>
            <person name="Zhao R."/>
            <person name="Li G."/>
            <person name="Mu C."/>
            <person name="Tian Q."/>
            <person name="Mei H."/>
            <person name="Zhang T."/>
            <person name="Gao T."/>
            <person name="Zhang H."/>
        </authorList>
    </citation>
    <scope>NUCLEOTIDE SEQUENCE</scope>
    <source>
        <strain evidence="3">G02</strain>
    </source>
</reference>
<organism evidence="3">
    <name type="scientific">Sesamum radiatum</name>
    <name type="common">Black benniseed</name>
    <dbReference type="NCBI Taxonomy" id="300843"/>
    <lineage>
        <taxon>Eukaryota</taxon>
        <taxon>Viridiplantae</taxon>
        <taxon>Streptophyta</taxon>
        <taxon>Embryophyta</taxon>
        <taxon>Tracheophyta</taxon>
        <taxon>Spermatophyta</taxon>
        <taxon>Magnoliopsida</taxon>
        <taxon>eudicotyledons</taxon>
        <taxon>Gunneridae</taxon>
        <taxon>Pentapetalae</taxon>
        <taxon>asterids</taxon>
        <taxon>lamiids</taxon>
        <taxon>Lamiales</taxon>
        <taxon>Pedaliaceae</taxon>
        <taxon>Sesamum</taxon>
    </lineage>
</organism>
<keyword evidence="1" id="KW-0812">Transmembrane</keyword>
<dbReference type="EMBL" id="JACGWJ010000002">
    <property type="protein sequence ID" value="KAL0434903.1"/>
    <property type="molecule type" value="Genomic_DNA"/>
</dbReference>
<feature type="transmembrane region" description="Helical" evidence="1">
    <location>
        <begin position="471"/>
        <end position="491"/>
    </location>
</feature>
<dbReference type="AlphaFoldDB" id="A0AAW2W0K6"/>
<dbReference type="InterPro" id="IPR043502">
    <property type="entry name" value="DNA/RNA_pol_sf"/>
</dbReference>
<comment type="caution">
    <text evidence="3">The sequence shown here is derived from an EMBL/GenBank/DDBJ whole genome shotgun (WGS) entry which is preliminary data.</text>
</comment>
<dbReference type="PANTHER" id="PTHR11439:SF470">
    <property type="entry name" value="CYSTEINE-RICH RLK (RECEPTOR-LIKE PROTEIN KINASE) 8"/>
    <property type="match status" value="1"/>
</dbReference>
<dbReference type="PANTHER" id="PTHR11439">
    <property type="entry name" value="GAG-POL-RELATED RETROTRANSPOSON"/>
    <property type="match status" value="1"/>
</dbReference>
<keyword evidence="1" id="KW-1133">Transmembrane helix</keyword>
<reference evidence="3" key="1">
    <citation type="submission" date="2020-06" db="EMBL/GenBank/DDBJ databases">
        <authorList>
            <person name="Li T."/>
            <person name="Hu X."/>
            <person name="Zhang T."/>
            <person name="Song X."/>
            <person name="Zhang H."/>
            <person name="Dai N."/>
            <person name="Sheng W."/>
            <person name="Hou X."/>
            <person name="Wei L."/>
        </authorList>
    </citation>
    <scope>NUCLEOTIDE SEQUENCE</scope>
    <source>
        <strain evidence="3">G02</strain>
        <tissue evidence="3">Leaf</tissue>
    </source>
</reference>
<gene>
    <name evidence="3" type="ORF">Sradi_0198200</name>
</gene>
<name>A0AAW2W0K6_SESRA</name>
<feature type="transmembrane region" description="Helical" evidence="1">
    <location>
        <begin position="382"/>
        <end position="399"/>
    </location>
</feature>
<dbReference type="Pfam" id="PF07727">
    <property type="entry name" value="RVT_2"/>
    <property type="match status" value="1"/>
</dbReference>
<proteinExistence type="predicted"/>
<evidence type="ECO:0000313" key="3">
    <source>
        <dbReference type="EMBL" id="KAL0434903.1"/>
    </source>
</evidence>
<evidence type="ECO:0000259" key="2">
    <source>
        <dbReference type="Pfam" id="PF07727"/>
    </source>
</evidence>
<accession>A0AAW2W0K6</accession>
<sequence length="514" mass="58383">KPRSYKEAATSKEWREAMNEEIMALERNHTWEITKLPPRKWAIGCKWVFRLKLKDDGTVERYKARLVAKGYTQLDVNNAFLHGRLDEEIFMTPPEGYQVAAGSVCRLTRSLYGLKQAYRQWNQEFTSQLLHFGFQQSCHDHCLFTKGSDLNFVALLVYVDDVLVVSPSLALITSVKDYLHSLFTIKDLGIARYFLGLQIARSTAGLSLTQTKYIHDILTDTGLLSTKSVATPLPQGIKLCSDSDSLLSDPEPYRRLVGRLLYLGFTRSDISYGVQQLSQFLFHPCGGHWIAALHLVQYLKGTSHISLFFPSSSNLEIRAYCDAYWGSFLDTRRSISSFCVSLALLLFPRNPRSRLLFLVRQPKLNIEVWQLLFVSCNGGSPTFYQLWVFSLLCQFLYFVTIRRRYILWLIPSSMRGQSIWTSIVISFIINTMLASFFLRSSTVRISWLTSSLRISLDLCLLLFCPRWTFSLYLVVHLVGGGGGAVLSLQLVEVSGEDDKLGEDDADSSLVADSV</sequence>
<feature type="non-terminal residue" evidence="3">
    <location>
        <position position="1"/>
    </location>
</feature>
<evidence type="ECO:0000256" key="1">
    <source>
        <dbReference type="SAM" id="Phobius"/>
    </source>
</evidence>
<feature type="transmembrane region" description="Helical" evidence="1">
    <location>
        <begin position="419"/>
        <end position="438"/>
    </location>
</feature>
<feature type="domain" description="Reverse transcriptase Ty1/copia-type" evidence="2">
    <location>
        <begin position="73"/>
        <end position="233"/>
    </location>
</feature>
<protein>
    <submittedName>
        <fullName evidence="3">Retrovirus-related Pol polyprotein from transposon RE2</fullName>
    </submittedName>
</protein>